<comment type="caution">
    <text evidence="1">The sequence shown here is derived from an EMBL/GenBank/DDBJ whole genome shotgun (WGS) entry which is preliminary data.</text>
</comment>
<dbReference type="EMBL" id="CM056742">
    <property type="protein sequence ID" value="KAJ8676421.1"/>
    <property type="molecule type" value="Genomic_DNA"/>
</dbReference>
<name>A0ACC2P0R0_9HYME</name>
<protein>
    <submittedName>
        <fullName evidence="1">Uncharacterized protein</fullName>
    </submittedName>
</protein>
<evidence type="ECO:0000313" key="1">
    <source>
        <dbReference type="EMBL" id="KAJ8676421.1"/>
    </source>
</evidence>
<proteinExistence type="predicted"/>
<organism evidence="1 2">
    <name type="scientific">Eretmocerus hayati</name>
    <dbReference type="NCBI Taxonomy" id="131215"/>
    <lineage>
        <taxon>Eukaryota</taxon>
        <taxon>Metazoa</taxon>
        <taxon>Ecdysozoa</taxon>
        <taxon>Arthropoda</taxon>
        <taxon>Hexapoda</taxon>
        <taxon>Insecta</taxon>
        <taxon>Pterygota</taxon>
        <taxon>Neoptera</taxon>
        <taxon>Endopterygota</taxon>
        <taxon>Hymenoptera</taxon>
        <taxon>Apocrita</taxon>
        <taxon>Proctotrupomorpha</taxon>
        <taxon>Chalcidoidea</taxon>
        <taxon>Aphelinidae</taxon>
        <taxon>Aphelininae</taxon>
        <taxon>Eretmocerus</taxon>
    </lineage>
</organism>
<sequence length="403" mass="44951">MKSNMGFLKDGRDEIDDDEIHVSDDDDGEEVSSEESSDTDSSDADFVENSSDDSEDSPSAILKSKEIQRNHPPTLSIEDTIADICFHPSNDLFATAGLTGDVLIYKYSNEANELVSTLELHEKACRDIEFSEDGTMLYSTGKDKTIMISDVETEKLIHIFDNAHEHPVYCIALVDDNLFATGDDEGTVKLWDRRQKSNTPIFALKEMDDFVSSMVTNDEKKFLVCASGDGTLTTLNIRGKKLHVRTEDYPEEFTCLGLFKHGRKILVGGSKGNLYLYNWGEFGLHSDEIPSLTKKSINCMIPITENIVITGGEDKVLRATSLFPNRQLGIVGQHELSVECLDICNDGTIIASYSYDNCIKFWNVSYFETLNVTKPLKGGKQKQLKHNLPSSKSENASDFFADL</sequence>
<dbReference type="Proteomes" id="UP001239111">
    <property type="component" value="Chromosome 2"/>
</dbReference>
<gene>
    <name evidence="1" type="ORF">QAD02_012208</name>
</gene>
<evidence type="ECO:0000313" key="2">
    <source>
        <dbReference type="Proteomes" id="UP001239111"/>
    </source>
</evidence>
<keyword evidence="2" id="KW-1185">Reference proteome</keyword>
<reference evidence="1" key="1">
    <citation type="submission" date="2023-04" db="EMBL/GenBank/DDBJ databases">
        <title>A chromosome-level genome assembly of the parasitoid wasp Eretmocerus hayati.</title>
        <authorList>
            <person name="Zhong Y."/>
            <person name="Liu S."/>
            <person name="Liu Y."/>
        </authorList>
    </citation>
    <scope>NUCLEOTIDE SEQUENCE</scope>
    <source>
        <strain evidence="1">ZJU_SS_LIU_2023</strain>
    </source>
</reference>
<accession>A0ACC2P0R0</accession>